<dbReference type="EMBL" id="JAOYOD010000001">
    <property type="protein sequence ID" value="MCV9385861.1"/>
    <property type="molecule type" value="Genomic_DNA"/>
</dbReference>
<feature type="domain" description="Phosphotyrosine protein phosphatase I" evidence="2">
    <location>
        <begin position="43"/>
        <end position="200"/>
    </location>
</feature>
<dbReference type="SMART" id="SM00226">
    <property type="entry name" value="LMWPc"/>
    <property type="match status" value="1"/>
</dbReference>
<proteinExistence type="predicted"/>
<accession>A0ABT3CQL2</accession>
<evidence type="ECO:0000256" key="1">
    <source>
        <dbReference type="ARBA" id="ARBA00022849"/>
    </source>
</evidence>
<dbReference type="Proteomes" id="UP001300692">
    <property type="component" value="Unassembled WGS sequence"/>
</dbReference>
<evidence type="ECO:0000313" key="3">
    <source>
        <dbReference type="EMBL" id="MCV9385861.1"/>
    </source>
</evidence>
<evidence type="ECO:0000259" key="2">
    <source>
        <dbReference type="SMART" id="SM00226"/>
    </source>
</evidence>
<dbReference type="RefSeq" id="WP_264136644.1">
    <property type="nucleotide sequence ID" value="NZ_JAOYOD010000001.1"/>
</dbReference>
<sequence>MNTLNQYIESVKGEFDSITPERKQLLEKIAAFVKEKQANDQIANLTLICTHNSRRSHLSQVWTQVAARHYGHANVFAYSGGTEATALFPSAAEALEKAGLQIKKLSHETNPVYAIKYDENEPAIIAFSKTYDDPFNPQKGYAAVMTCNHADANCPVIPDAERFSLPFEDPKAFDGTPQQQEKYEERCRDIARELLYTFSLI</sequence>
<gene>
    <name evidence="3" type="ORF">N7U62_04265</name>
</gene>
<comment type="caution">
    <text evidence="3">The sequence shown here is derived from an EMBL/GenBank/DDBJ whole genome shotgun (WGS) entry which is preliminary data.</text>
</comment>
<keyword evidence="1" id="KW-0059">Arsenical resistance</keyword>
<dbReference type="PANTHER" id="PTHR43428:SF1">
    <property type="entry name" value="ARSENATE REDUCTASE"/>
    <property type="match status" value="1"/>
</dbReference>
<keyword evidence="4" id="KW-1185">Reference proteome</keyword>
<evidence type="ECO:0000313" key="4">
    <source>
        <dbReference type="Proteomes" id="UP001300692"/>
    </source>
</evidence>
<dbReference type="InterPro" id="IPR023485">
    <property type="entry name" value="Ptyr_pPase"/>
</dbReference>
<reference evidence="3 4" key="1">
    <citation type="submission" date="2022-10" db="EMBL/GenBank/DDBJ databases">
        <title>Comparative genomics and taxonomic characterization of three novel marine species of genus Reichenbachiella exhibiting antioxidant and polysaccharide degradation activities.</title>
        <authorList>
            <person name="Muhammad N."/>
            <person name="Lee Y.-J."/>
            <person name="Ko J."/>
            <person name="Kim S.-G."/>
        </authorList>
    </citation>
    <scope>NUCLEOTIDE SEQUENCE [LARGE SCALE GENOMIC DNA]</scope>
    <source>
        <strain evidence="3 4">ABR2-5</strain>
    </source>
</reference>
<protein>
    <submittedName>
        <fullName evidence="3">Protein-tyrosine-phosphatase</fullName>
    </submittedName>
</protein>
<name>A0ABT3CQL2_9BACT</name>
<dbReference type="SUPFAM" id="SSF52788">
    <property type="entry name" value="Phosphotyrosine protein phosphatases I"/>
    <property type="match status" value="1"/>
</dbReference>
<organism evidence="3 4">
    <name type="scientific">Reichenbachiella ulvae</name>
    <dbReference type="NCBI Taxonomy" id="2980104"/>
    <lineage>
        <taxon>Bacteria</taxon>
        <taxon>Pseudomonadati</taxon>
        <taxon>Bacteroidota</taxon>
        <taxon>Cytophagia</taxon>
        <taxon>Cytophagales</taxon>
        <taxon>Reichenbachiellaceae</taxon>
        <taxon>Reichenbachiella</taxon>
    </lineage>
</organism>
<dbReference type="InterPro" id="IPR036196">
    <property type="entry name" value="Ptyr_pPase_sf"/>
</dbReference>
<dbReference type="PANTHER" id="PTHR43428">
    <property type="entry name" value="ARSENATE REDUCTASE"/>
    <property type="match status" value="1"/>
</dbReference>
<dbReference type="Gene3D" id="3.40.50.2300">
    <property type="match status" value="1"/>
</dbReference>